<reference evidence="1" key="1">
    <citation type="submission" date="2023-04" db="EMBL/GenBank/DDBJ databases">
        <title>Black Yeasts Isolated from many extreme environments.</title>
        <authorList>
            <person name="Coleine C."/>
            <person name="Stajich J.E."/>
            <person name="Selbmann L."/>
        </authorList>
    </citation>
    <scope>NUCLEOTIDE SEQUENCE</scope>
    <source>
        <strain evidence="1">CCFEE 5312</strain>
    </source>
</reference>
<proteinExistence type="predicted"/>
<evidence type="ECO:0000313" key="2">
    <source>
        <dbReference type="Proteomes" id="UP001271007"/>
    </source>
</evidence>
<dbReference type="EMBL" id="JAWDJX010000011">
    <property type="protein sequence ID" value="KAK3054721.1"/>
    <property type="molecule type" value="Genomic_DNA"/>
</dbReference>
<dbReference type="AlphaFoldDB" id="A0AAJ0GD15"/>
<accession>A0AAJ0GD15</accession>
<keyword evidence="2" id="KW-1185">Reference proteome</keyword>
<evidence type="ECO:0000313" key="1">
    <source>
        <dbReference type="EMBL" id="KAK3054721.1"/>
    </source>
</evidence>
<comment type="caution">
    <text evidence="1">The sequence shown here is derived from an EMBL/GenBank/DDBJ whole genome shotgun (WGS) entry which is preliminary data.</text>
</comment>
<sequence length="127" mass="13929">MDLASLLDPLGPVRRDAITALTIVTSSGSEALTAMQQLHLLPGLRELELRREMSVRYLNITNWSLLKHQMQAGLAKLESLREVKVFTPEASSALTPAEEQRLEKLRGIDALLERSVSSMDGAGMGTD</sequence>
<dbReference type="Proteomes" id="UP001271007">
    <property type="component" value="Unassembled WGS sequence"/>
</dbReference>
<name>A0AAJ0GD15_9PEZI</name>
<organism evidence="1 2">
    <name type="scientific">Extremus antarcticus</name>
    <dbReference type="NCBI Taxonomy" id="702011"/>
    <lineage>
        <taxon>Eukaryota</taxon>
        <taxon>Fungi</taxon>
        <taxon>Dikarya</taxon>
        <taxon>Ascomycota</taxon>
        <taxon>Pezizomycotina</taxon>
        <taxon>Dothideomycetes</taxon>
        <taxon>Dothideomycetidae</taxon>
        <taxon>Mycosphaerellales</taxon>
        <taxon>Extremaceae</taxon>
        <taxon>Extremus</taxon>
    </lineage>
</organism>
<gene>
    <name evidence="1" type="ORF">LTR09_004450</name>
</gene>
<protein>
    <submittedName>
        <fullName evidence="1">Uncharacterized protein</fullName>
    </submittedName>
</protein>